<protein>
    <submittedName>
        <fullName evidence="1">AlkZ family DNA glycosylase</fullName>
    </submittedName>
</protein>
<evidence type="ECO:0000313" key="2">
    <source>
        <dbReference type="Proteomes" id="UP000515838"/>
    </source>
</evidence>
<dbReference type="AlphaFoldDB" id="A0A7G9TE62"/>
<dbReference type="RefSeq" id="WP_187573779.1">
    <property type="nucleotide sequence ID" value="NZ_CP060731.1"/>
</dbReference>
<name>A0A7G9TE62_PSEMX</name>
<proteinExistence type="predicted"/>
<evidence type="ECO:0000313" key="1">
    <source>
        <dbReference type="EMBL" id="QNN78387.1"/>
    </source>
</evidence>
<accession>A0A7G9TE62</accession>
<dbReference type="PANTHER" id="PTHR38479">
    <property type="entry name" value="LMO0824 PROTEIN"/>
    <property type="match status" value="1"/>
</dbReference>
<dbReference type="PANTHER" id="PTHR38479:SF2">
    <property type="entry name" value="WINGED HELIX DNA-BINDING DOMAIN-CONTAINING PROTEIN"/>
    <property type="match status" value="1"/>
</dbReference>
<dbReference type="Proteomes" id="UP000515838">
    <property type="component" value="Chromosome"/>
</dbReference>
<dbReference type="EMBL" id="CP060731">
    <property type="protein sequence ID" value="QNN78387.1"/>
    <property type="molecule type" value="Genomic_DNA"/>
</dbReference>
<dbReference type="GeneID" id="81469880"/>
<dbReference type="InterPro" id="IPR009351">
    <property type="entry name" value="AlkZ-like"/>
</dbReference>
<sequence length="350" mass="37879">MPPSLTAWRLHAQGISAPVAASPGDAVRHLGAMQAQDYHAALWAVGLRTQGATLAQVEGAIERGEIVRTWPMRGTLHVLAREDVRWMVALLAPRVQAANAARIARDLGLDAAALTRGRHVVEKALAAGTPVTRSALYACMEAAGFASAHQRGLHMLNWLAHEGAICQGPRHGKQPTFVLMDAWVPPSAPLGRDEALHRLALRYLQGHGPATAADLAWWSGLTQKDALRALGLGGPALEKETRDGTTWWWRADAPIPPRSRAIHLLPAFDEYLIGYRDRTPVLDAPHTRRVIGINGLVAATAIVQGRVVATWKRAGDTDVALAPLRALADAEHEGIQRAAQRWRRFLGGAR</sequence>
<organism evidence="1 2">
    <name type="scientific">Pseudoxanthomonas mexicana</name>
    <dbReference type="NCBI Taxonomy" id="128785"/>
    <lineage>
        <taxon>Bacteria</taxon>
        <taxon>Pseudomonadati</taxon>
        <taxon>Pseudomonadota</taxon>
        <taxon>Gammaproteobacteria</taxon>
        <taxon>Lysobacterales</taxon>
        <taxon>Lysobacteraceae</taxon>
        <taxon>Pseudoxanthomonas</taxon>
    </lineage>
</organism>
<dbReference type="Pfam" id="PF06224">
    <property type="entry name" value="AlkZ-like"/>
    <property type="match status" value="1"/>
</dbReference>
<gene>
    <name evidence="1" type="ORF">IAE60_02815</name>
</gene>
<reference evidence="1 2" key="1">
    <citation type="submission" date="2020-08" db="EMBL/GenBank/DDBJ databases">
        <title>Streptomycin Non-resistant strain, P. mexicana.</title>
        <authorList>
            <person name="Ganesh-Kumar S."/>
            <person name="Zhe T."/>
            <person name="Yu Z."/>
            <person name="Min Y."/>
        </authorList>
    </citation>
    <scope>NUCLEOTIDE SEQUENCE [LARGE SCALE GENOMIC DNA]</scope>
    <source>
        <strain evidence="1 2">GTZY2</strain>
    </source>
</reference>